<name>A0A1N7RSE1_9BURK</name>
<gene>
    <name evidence="1" type="ORF">BN2475_130071</name>
</gene>
<keyword evidence="2" id="KW-1185">Reference proteome</keyword>
<evidence type="ECO:0000313" key="2">
    <source>
        <dbReference type="Proteomes" id="UP000187012"/>
    </source>
</evidence>
<proteinExistence type="predicted"/>
<dbReference type="InterPro" id="IPR036156">
    <property type="entry name" value="Beta-gal/glucu_dom_sf"/>
</dbReference>
<protein>
    <submittedName>
        <fullName evidence="1">Uncharacterized protein</fullName>
    </submittedName>
</protein>
<evidence type="ECO:0000313" key="1">
    <source>
        <dbReference type="EMBL" id="SIT38051.1"/>
    </source>
</evidence>
<dbReference type="AlphaFoldDB" id="A0A1N7RSE1"/>
<accession>A0A1N7RSE1</accession>
<dbReference type="SUPFAM" id="SSF49303">
    <property type="entry name" value="beta-Galactosidase/glucuronidase domain"/>
    <property type="match status" value="1"/>
</dbReference>
<dbReference type="EMBL" id="CYGX02000013">
    <property type="protein sequence ID" value="SIT38051.1"/>
    <property type="molecule type" value="Genomic_DNA"/>
</dbReference>
<reference evidence="1 2" key="1">
    <citation type="submission" date="2016-12" db="EMBL/GenBank/DDBJ databases">
        <authorList>
            <person name="Song W.-J."/>
            <person name="Kurnit D.M."/>
        </authorList>
    </citation>
    <scope>NUCLEOTIDE SEQUENCE [LARGE SCALE GENOMIC DNA]</scope>
    <source>
        <strain evidence="1 2">STM7296</strain>
    </source>
</reference>
<dbReference type="STRING" id="1247936.BN2475_130071"/>
<organism evidence="1 2">
    <name type="scientific">Paraburkholderia ribeironis</name>
    <dbReference type="NCBI Taxonomy" id="1247936"/>
    <lineage>
        <taxon>Bacteria</taxon>
        <taxon>Pseudomonadati</taxon>
        <taxon>Pseudomonadota</taxon>
        <taxon>Betaproteobacteria</taxon>
        <taxon>Burkholderiales</taxon>
        <taxon>Burkholderiaceae</taxon>
        <taxon>Paraburkholderia</taxon>
    </lineage>
</organism>
<sequence length="81" mass="9064">MPDLASRLEHDDGVVSLTLRFVHPRDAVVCRATLKCGAAVSSLQWCDAYALTGNVRVLNAKRWWPHAHDELTLYTCDVATR</sequence>
<dbReference type="Proteomes" id="UP000187012">
    <property type="component" value="Unassembled WGS sequence"/>
</dbReference>